<dbReference type="AlphaFoldDB" id="A0A9N9E3P9"/>
<name>A0A9N9E3P9_9GLOM</name>
<evidence type="ECO:0000313" key="1">
    <source>
        <dbReference type="EMBL" id="CAG8658584.1"/>
    </source>
</evidence>
<proteinExistence type="predicted"/>
<dbReference type="EMBL" id="CAJVPQ010004806">
    <property type="protein sequence ID" value="CAG8658584.1"/>
    <property type="molecule type" value="Genomic_DNA"/>
</dbReference>
<comment type="caution">
    <text evidence="1">The sequence shown here is derived from an EMBL/GenBank/DDBJ whole genome shotgun (WGS) entry which is preliminary data.</text>
</comment>
<protein>
    <submittedName>
        <fullName evidence="1">756_t:CDS:1</fullName>
    </submittedName>
</protein>
<organism evidence="1 2">
    <name type="scientific">Funneliformis caledonium</name>
    <dbReference type="NCBI Taxonomy" id="1117310"/>
    <lineage>
        <taxon>Eukaryota</taxon>
        <taxon>Fungi</taxon>
        <taxon>Fungi incertae sedis</taxon>
        <taxon>Mucoromycota</taxon>
        <taxon>Glomeromycotina</taxon>
        <taxon>Glomeromycetes</taxon>
        <taxon>Glomerales</taxon>
        <taxon>Glomeraceae</taxon>
        <taxon>Funneliformis</taxon>
    </lineage>
</organism>
<accession>A0A9N9E3P9</accession>
<evidence type="ECO:0000313" key="2">
    <source>
        <dbReference type="Proteomes" id="UP000789570"/>
    </source>
</evidence>
<reference evidence="1" key="1">
    <citation type="submission" date="2021-06" db="EMBL/GenBank/DDBJ databases">
        <authorList>
            <person name="Kallberg Y."/>
            <person name="Tangrot J."/>
            <person name="Rosling A."/>
        </authorList>
    </citation>
    <scope>NUCLEOTIDE SEQUENCE</scope>
    <source>
        <strain evidence="1">UK204</strain>
    </source>
</reference>
<sequence length="63" mass="7527">MSDYSMESDKDIISETYESSIYKKEIEINDKINIVNEEINNEENEEIINPLLFHFQEKLIKTD</sequence>
<keyword evidence="2" id="KW-1185">Reference proteome</keyword>
<feature type="non-terminal residue" evidence="1">
    <location>
        <position position="63"/>
    </location>
</feature>
<gene>
    <name evidence="1" type="ORF">FCALED_LOCUS11432</name>
</gene>
<dbReference type="Proteomes" id="UP000789570">
    <property type="component" value="Unassembled WGS sequence"/>
</dbReference>